<proteinExistence type="predicted"/>
<feature type="transmembrane region" description="Helical" evidence="6">
    <location>
        <begin position="7"/>
        <end position="24"/>
    </location>
</feature>
<feature type="transmembrane region" description="Helical" evidence="6">
    <location>
        <begin position="58"/>
        <end position="78"/>
    </location>
</feature>
<evidence type="ECO:0000313" key="7">
    <source>
        <dbReference type="EMBL" id="MBB5335111.1"/>
    </source>
</evidence>
<feature type="transmembrane region" description="Helical" evidence="6">
    <location>
        <begin position="84"/>
        <end position="107"/>
    </location>
</feature>
<gene>
    <name evidence="7" type="ORF">HNR32_000225</name>
</gene>
<evidence type="ECO:0000256" key="6">
    <source>
        <dbReference type="SAM" id="Phobius"/>
    </source>
</evidence>
<keyword evidence="5 6" id="KW-0472">Membrane</keyword>
<evidence type="ECO:0000256" key="4">
    <source>
        <dbReference type="ARBA" id="ARBA00022989"/>
    </source>
</evidence>
<dbReference type="GO" id="GO:0005886">
    <property type="term" value="C:plasma membrane"/>
    <property type="evidence" value="ECO:0007669"/>
    <property type="project" value="UniProtKB-SubCell"/>
</dbReference>
<name>A0A840UBL3_9FIRM</name>
<dbReference type="PANTHER" id="PTHR33931:SF2">
    <property type="entry name" value="HOLIN-LIKE PROTEIN CIDA"/>
    <property type="match status" value="1"/>
</dbReference>
<dbReference type="RefSeq" id="WP_183858935.1">
    <property type="nucleotide sequence ID" value="NZ_JACHFH010000002.1"/>
</dbReference>
<dbReference type="AlphaFoldDB" id="A0A840UBL3"/>
<dbReference type="PANTHER" id="PTHR33931">
    <property type="entry name" value="HOLIN-LIKE PROTEIN CIDA-RELATED"/>
    <property type="match status" value="1"/>
</dbReference>
<keyword evidence="2" id="KW-1003">Cell membrane</keyword>
<evidence type="ECO:0000313" key="8">
    <source>
        <dbReference type="Proteomes" id="UP000559117"/>
    </source>
</evidence>
<dbReference type="Proteomes" id="UP000559117">
    <property type="component" value="Unassembled WGS sequence"/>
</dbReference>
<evidence type="ECO:0000256" key="5">
    <source>
        <dbReference type="ARBA" id="ARBA00023136"/>
    </source>
</evidence>
<keyword evidence="4 6" id="KW-1133">Transmembrane helix</keyword>
<organism evidence="7 8">
    <name type="scientific">Pectinatus brassicae</name>
    <dbReference type="NCBI Taxonomy" id="862415"/>
    <lineage>
        <taxon>Bacteria</taxon>
        <taxon>Bacillati</taxon>
        <taxon>Bacillota</taxon>
        <taxon>Negativicutes</taxon>
        <taxon>Selenomonadales</taxon>
        <taxon>Selenomonadaceae</taxon>
        <taxon>Pectinatus</taxon>
    </lineage>
</organism>
<sequence>MRLLEQFGIILTLTLIVEIIRAVVPLPIPASVYGLILMLVLLKTKIIPLASVKHAGKILLETMPLMFIPAAVGLLNSWTVVKTIVLPLLVVVAISTVTVMVISGRVTQMVIHIDQRRGDAK</sequence>
<keyword evidence="3 6" id="KW-0812">Transmembrane</keyword>
<dbReference type="EMBL" id="JACHFH010000002">
    <property type="protein sequence ID" value="MBB5335111.1"/>
    <property type="molecule type" value="Genomic_DNA"/>
</dbReference>
<protein>
    <submittedName>
        <fullName evidence="7">Holin-like protein</fullName>
    </submittedName>
</protein>
<evidence type="ECO:0000256" key="3">
    <source>
        <dbReference type="ARBA" id="ARBA00022692"/>
    </source>
</evidence>
<dbReference type="Pfam" id="PF03788">
    <property type="entry name" value="LrgA"/>
    <property type="match status" value="1"/>
</dbReference>
<reference evidence="7 8" key="1">
    <citation type="submission" date="2020-08" db="EMBL/GenBank/DDBJ databases">
        <title>Genomic Encyclopedia of Type Strains, Phase IV (KMG-IV): sequencing the most valuable type-strain genomes for metagenomic binning, comparative biology and taxonomic classification.</title>
        <authorList>
            <person name="Goeker M."/>
        </authorList>
    </citation>
    <scope>NUCLEOTIDE SEQUENCE [LARGE SCALE GENOMIC DNA]</scope>
    <source>
        <strain evidence="7 8">DSM 24661</strain>
    </source>
</reference>
<evidence type="ECO:0000256" key="1">
    <source>
        <dbReference type="ARBA" id="ARBA00004651"/>
    </source>
</evidence>
<accession>A0A840UBL3</accession>
<dbReference type="InterPro" id="IPR005538">
    <property type="entry name" value="LrgA/CidA"/>
</dbReference>
<feature type="transmembrane region" description="Helical" evidence="6">
    <location>
        <begin position="30"/>
        <end position="46"/>
    </location>
</feature>
<comment type="caution">
    <text evidence="7">The sequence shown here is derived from an EMBL/GenBank/DDBJ whole genome shotgun (WGS) entry which is preliminary data.</text>
</comment>
<comment type="subcellular location">
    <subcellularLocation>
        <location evidence="1">Cell membrane</location>
        <topology evidence="1">Multi-pass membrane protein</topology>
    </subcellularLocation>
</comment>
<evidence type="ECO:0000256" key="2">
    <source>
        <dbReference type="ARBA" id="ARBA00022475"/>
    </source>
</evidence>
<keyword evidence="8" id="KW-1185">Reference proteome</keyword>